<reference evidence="3 5" key="2">
    <citation type="submission" date="2017-06" db="EMBL/GenBank/DDBJ databases">
        <title>Updating the genomic taxonomy and epidemiology of Campylobacter hyointestinalis; discovery in New Zealand farmed ruminants.</title>
        <authorList>
            <person name="Wilkinson D.A."/>
            <person name="Fayaz A."/>
            <person name="Biggs P.J."/>
            <person name="Midwinter A.C."/>
        </authorList>
    </citation>
    <scope>NUCLEOTIDE SEQUENCE [LARGE SCALE GENOMIC DNA]</scope>
    <source>
        <strain evidence="3 5">S1614a</strain>
    </source>
</reference>
<dbReference type="NCBIfam" id="NF010619">
    <property type="entry name" value="PRK14013.2-5"/>
    <property type="match status" value="1"/>
</dbReference>
<gene>
    <name evidence="3" type="ORF">CDQ78_04430</name>
    <name evidence="2" type="ORF">ERS686654_01105</name>
</gene>
<feature type="transmembrane region" description="Helical" evidence="1">
    <location>
        <begin position="239"/>
        <end position="259"/>
    </location>
</feature>
<keyword evidence="1" id="KW-1133">Transmembrane helix</keyword>
<feature type="transmembrane region" description="Helical" evidence="1">
    <location>
        <begin position="271"/>
        <end position="292"/>
    </location>
</feature>
<feature type="transmembrane region" description="Helical" evidence="1">
    <location>
        <begin position="117"/>
        <end position="134"/>
    </location>
</feature>
<dbReference type="RefSeq" id="WP_059435126.1">
    <property type="nucleotide sequence ID" value="NZ_FAUZ01000001.1"/>
</dbReference>
<evidence type="ECO:0000313" key="2">
    <source>
        <dbReference type="EMBL" id="CUU79716.1"/>
    </source>
</evidence>
<name>A0A0S4RGK5_CAMHY</name>
<evidence type="ECO:0000313" key="4">
    <source>
        <dbReference type="Proteomes" id="UP000052237"/>
    </source>
</evidence>
<feature type="transmembrane region" description="Helical" evidence="1">
    <location>
        <begin position="214"/>
        <end position="233"/>
    </location>
</feature>
<protein>
    <submittedName>
        <fullName evidence="3">DUF475 domain-containing protein</fullName>
    </submittedName>
    <submittedName>
        <fullName evidence="2">Integral membrane protein, YkoY family</fullName>
    </submittedName>
</protein>
<proteinExistence type="predicted"/>
<keyword evidence="1" id="KW-0472">Membrane</keyword>
<reference evidence="2 4" key="1">
    <citation type="submission" date="2015-11" db="EMBL/GenBank/DDBJ databases">
        <authorList>
            <consortium name="Pathogen Informatics"/>
        </authorList>
    </citation>
    <scope>NUCLEOTIDE SEQUENCE [LARGE SCALE GENOMIC DNA]</scope>
    <source>
        <strain evidence="2 4">006A-0059</strain>
    </source>
</reference>
<keyword evidence="4" id="KW-1185">Reference proteome</keyword>
<comment type="caution">
    <text evidence="2">The sequence shown here is derived from an EMBL/GenBank/DDBJ whole genome shotgun (WGS) entry which is preliminary data.</text>
</comment>
<accession>A0A855NFE9</accession>
<dbReference type="InterPro" id="IPR007427">
    <property type="entry name" value="DUF475"/>
</dbReference>
<keyword evidence="1" id="KW-0812">Transmembrane</keyword>
<feature type="transmembrane region" description="Helical" evidence="1">
    <location>
        <begin position="298"/>
        <end position="317"/>
    </location>
</feature>
<evidence type="ECO:0000256" key="1">
    <source>
        <dbReference type="SAM" id="Phobius"/>
    </source>
</evidence>
<evidence type="ECO:0000313" key="3">
    <source>
        <dbReference type="EMBL" id="PPB72185.1"/>
    </source>
</evidence>
<dbReference type="Proteomes" id="UP000239685">
    <property type="component" value="Unassembled WGS sequence"/>
</dbReference>
<feature type="transmembrane region" description="Helical" evidence="1">
    <location>
        <begin position="160"/>
        <end position="176"/>
    </location>
</feature>
<feature type="transmembrane region" description="Helical" evidence="1">
    <location>
        <begin position="182"/>
        <end position="202"/>
    </location>
</feature>
<dbReference type="Proteomes" id="UP000052237">
    <property type="component" value="Unassembled WGS sequence"/>
</dbReference>
<accession>A0A0S4RGK5</accession>
<dbReference type="PANTHER" id="PTHR30238:SF4">
    <property type="entry name" value="SLL1022 PROTEIN"/>
    <property type="match status" value="1"/>
</dbReference>
<feature type="transmembrane region" description="Helical" evidence="1">
    <location>
        <begin position="63"/>
        <end position="93"/>
    </location>
</feature>
<dbReference type="PANTHER" id="PTHR30238">
    <property type="entry name" value="MEMBRANE BOUND PREDICTED REDOX MODULATOR"/>
    <property type="match status" value="1"/>
</dbReference>
<dbReference type="EMBL" id="FAVB01000002">
    <property type="protein sequence ID" value="CUU79716.1"/>
    <property type="molecule type" value="Genomic_DNA"/>
</dbReference>
<feature type="transmembrane region" description="Helical" evidence="1">
    <location>
        <begin position="12"/>
        <end position="42"/>
    </location>
</feature>
<dbReference type="EMBL" id="NIQP01000003">
    <property type="protein sequence ID" value="PPB72185.1"/>
    <property type="molecule type" value="Genomic_DNA"/>
</dbReference>
<evidence type="ECO:0000313" key="5">
    <source>
        <dbReference type="Proteomes" id="UP000239685"/>
    </source>
</evidence>
<dbReference type="Pfam" id="PF04332">
    <property type="entry name" value="DUF475"/>
    <property type="match status" value="1"/>
</dbReference>
<dbReference type="AlphaFoldDB" id="A0A0S4RGK5"/>
<sequence>MKYFYSSFIVTLIGLGIAYQIGGFLAVYICFLLGILEVSLSFDNAVVNAKVLSKMSKIWQDRFILYGIPIAVFGMRFLFPVLIVSVAASLGMWETFLLALNDPDAYHTALAANKNQIYIFGGAFLLMVFLSFFFEEKDIKWIKLVEDNYLIHILTKTDNMPLFIAICVGMIMAYLTQNISYALSYFGAILLYMALSLFDEIFSANGVKSGIMGFLYLEVLDASFSFDGVIGAFAMSENIFIIMIGLGIGAMFVRSLTLFMVHKKTLESFIYLEHGAHYAILALAIIMFINIFHEISEAVTGTIGFGFILVAFLSSIYQKRKSQK</sequence>
<organism evidence="2 4">
    <name type="scientific">Campylobacter hyointestinalis subsp. hyointestinalis</name>
    <dbReference type="NCBI Taxonomy" id="91352"/>
    <lineage>
        <taxon>Bacteria</taxon>
        <taxon>Pseudomonadati</taxon>
        <taxon>Campylobacterota</taxon>
        <taxon>Epsilonproteobacteria</taxon>
        <taxon>Campylobacterales</taxon>
        <taxon>Campylobacteraceae</taxon>
        <taxon>Campylobacter</taxon>
    </lineage>
</organism>